<dbReference type="SUPFAM" id="SSF54427">
    <property type="entry name" value="NTF2-like"/>
    <property type="match status" value="1"/>
</dbReference>
<dbReference type="Proteomes" id="UP000642920">
    <property type="component" value="Unassembled WGS sequence"/>
</dbReference>
<proteinExistence type="predicted"/>
<comment type="caution">
    <text evidence="1">The sequence shown here is derived from an EMBL/GenBank/DDBJ whole genome shotgun (WGS) entry which is preliminary data.</text>
</comment>
<dbReference type="InterPro" id="IPR032710">
    <property type="entry name" value="NTF2-like_dom_sf"/>
</dbReference>
<accession>A0A937AHM6</accession>
<evidence type="ECO:0000313" key="1">
    <source>
        <dbReference type="EMBL" id="MBL0766373.1"/>
    </source>
</evidence>
<dbReference type="AlphaFoldDB" id="A0A937AHM6"/>
<dbReference type="RefSeq" id="WP_201922716.1">
    <property type="nucleotide sequence ID" value="NZ_JAERQG010000003.1"/>
</dbReference>
<protein>
    <submittedName>
        <fullName evidence="1">Nuclear transport factor 2 family protein</fullName>
    </submittedName>
</protein>
<gene>
    <name evidence="1" type="ORF">JKP34_13995</name>
</gene>
<evidence type="ECO:0000313" key="2">
    <source>
        <dbReference type="Proteomes" id="UP000642920"/>
    </source>
</evidence>
<dbReference type="Pfam" id="PF12893">
    <property type="entry name" value="Lumazine_bd_2"/>
    <property type="match status" value="1"/>
</dbReference>
<sequence>MKRRILFTFLACFTSLLYTKAQNEQKTDQVLVAEACMDYLDGFYTGDTTKIIRSIKPRLHKFGFWKNKETGEYKLDSYMTFDEAVAYAKKVAEKNRTLPEGIPKKVEVLDVMNQIASAKVTAWWGTDYILLAKDNGKWMIEQVIWEGPLDRKPSN</sequence>
<keyword evidence="2" id="KW-1185">Reference proteome</keyword>
<reference evidence="1" key="1">
    <citation type="submission" date="2021-01" db="EMBL/GenBank/DDBJ databases">
        <title>Marivirga sp. nov., isolated from intertidal surface sediments.</title>
        <authorList>
            <person name="Zhang M."/>
        </authorList>
    </citation>
    <scope>NUCLEOTIDE SEQUENCE</scope>
    <source>
        <strain evidence="1">SM1354</strain>
    </source>
</reference>
<dbReference type="EMBL" id="JAERQG010000003">
    <property type="protein sequence ID" value="MBL0766373.1"/>
    <property type="molecule type" value="Genomic_DNA"/>
</dbReference>
<name>A0A937AHM6_9BACT</name>
<organism evidence="1 2">
    <name type="scientific">Marivirga atlantica</name>
    <dbReference type="NCBI Taxonomy" id="1548457"/>
    <lineage>
        <taxon>Bacteria</taxon>
        <taxon>Pseudomonadati</taxon>
        <taxon>Bacteroidota</taxon>
        <taxon>Cytophagia</taxon>
        <taxon>Cytophagales</taxon>
        <taxon>Marivirgaceae</taxon>
        <taxon>Marivirga</taxon>
    </lineage>
</organism>
<dbReference type="Gene3D" id="3.10.450.50">
    <property type="match status" value="1"/>
</dbReference>
<dbReference type="InterPro" id="IPR039437">
    <property type="entry name" value="FrzH/put_lumazine-bd"/>
</dbReference>